<proteinExistence type="predicted"/>
<reference evidence="2 3" key="1">
    <citation type="journal article" date="2013" name="PLoS Genet.">
        <title>Comparative genome structure, secondary metabolite, and effector coding capacity across Cochliobolus pathogens.</title>
        <authorList>
            <person name="Condon B.J."/>
            <person name="Leng Y."/>
            <person name="Wu D."/>
            <person name="Bushley K.E."/>
            <person name="Ohm R.A."/>
            <person name="Otillar R."/>
            <person name="Martin J."/>
            <person name="Schackwitz W."/>
            <person name="Grimwood J."/>
            <person name="MohdZainudin N."/>
            <person name="Xue C."/>
            <person name="Wang R."/>
            <person name="Manning V.A."/>
            <person name="Dhillon B."/>
            <person name="Tu Z.J."/>
            <person name="Steffenson B.J."/>
            <person name="Salamov A."/>
            <person name="Sun H."/>
            <person name="Lowry S."/>
            <person name="LaButti K."/>
            <person name="Han J."/>
            <person name="Copeland A."/>
            <person name="Lindquist E."/>
            <person name="Barry K."/>
            <person name="Schmutz J."/>
            <person name="Baker S.E."/>
            <person name="Ciuffetti L.M."/>
            <person name="Grigoriev I.V."/>
            <person name="Zhong S."/>
            <person name="Turgeon B.G."/>
        </authorList>
    </citation>
    <scope>NUCLEOTIDE SEQUENCE [LARGE SCALE GENOMIC DNA]</scope>
    <source>
        <strain evidence="2 3">FI3</strain>
    </source>
</reference>
<feature type="region of interest" description="Disordered" evidence="1">
    <location>
        <begin position="1"/>
        <end position="137"/>
    </location>
</feature>
<feature type="compositionally biased region" description="Polar residues" evidence="1">
    <location>
        <begin position="75"/>
        <end position="85"/>
    </location>
</feature>
<feature type="compositionally biased region" description="Basic and acidic residues" evidence="1">
    <location>
        <begin position="8"/>
        <end position="20"/>
    </location>
</feature>
<feature type="compositionally biased region" description="Polar residues" evidence="1">
    <location>
        <begin position="159"/>
        <end position="168"/>
    </location>
</feature>
<evidence type="ECO:0000313" key="3">
    <source>
        <dbReference type="Proteomes" id="UP000054337"/>
    </source>
</evidence>
<gene>
    <name evidence="2" type="ORF">COCVIDRAFT_20221</name>
</gene>
<keyword evidence="3" id="KW-1185">Reference proteome</keyword>
<dbReference type="Proteomes" id="UP000054337">
    <property type="component" value="Unassembled WGS sequence"/>
</dbReference>
<accession>W7ECU0</accession>
<dbReference type="AlphaFoldDB" id="W7ECU0"/>
<dbReference type="GeneID" id="26252496"/>
<evidence type="ECO:0000256" key="1">
    <source>
        <dbReference type="SAM" id="MobiDB-lite"/>
    </source>
</evidence>
<dbReference type="RefSeq" id="XP_014551549.1">
    <property type="nucleotide sequence ID" value="XM_014696063.1"/>
</dbReference>
<dbReference type="HOGENOM" id="CLU_1015597_0_0_1"/>
<organism evidence="2 3">
    <name type="scientific">Bipolaris victoriae (strain FI3)</name>
    <name type="common">Victoria blight of oats agent</name>
    <name type="synonym">Cochliobolus victoriae</name>
    <dbReference type="NCBI Taxonomy" id="930091"/>
    <lineage>
        <taxon>Eukaryota</taxon>
        <taxon>Fungi</taxon>
        <taxon>Dikarya</taxon>
        <taxon>Ascomycota</taxon>
        <taxon>Pezizomycotina</taxon>
        <taxon>Dothideomycetes</taxon>
        <taxon>Pleosporomycetidae</taxon>
        <taxon>Pleosporales</taxon>
        <taxon>Pleosporineae</taxon>
        <taxon>Pleosporaceae</taxon>
        <taxon>Bipolaris</taxon>
    </lineage>
</organism>
<feature type="compositionally biased region" description="Low complexity" evidence="1">
    <location>
        <begin position="127"/>
        <end position="137"/>
    </location>
</feature>
<feature type="region of interest" description="Disordered" evidence="1">
    <location>
        <begin position="151"/>
        <end position="188"/>
    </location>
</feature>
<name>W7ECU0_BIPV3</name>
<sequence length="274" mass="29292">MTSGMASRGEEKKKDGREKGAGGGTRRAGRARKRPYGSNSPRLSAQAAMRALDHEEEEGHEEEATLSIEARATKSDQGATWNPTETWPAPARRISAGADHSPAFPTRQPSPLASPKSLPPPEHTVRPLSLSGSPPSPCSLALPLTHSLSLSIPVPHPRPQSSSSITEQEQGRGVALCGPRPIDRAGPTTYPPSIHSSIIMPVPVLLTAHEPEPPLSIIHQARLPARCPPRSRPGPVQPGHCTGDTPPPPLDSPWLTRHLQQAFTWLGQKQTCGM</sequence>
<dbReference type="EMBL" id="KI968826">
    <property type="protein sequence ID" value="EUN21992.1"/>
    <property type="molecule type" value="Genomic_DNA"/>
</dbReference>
<protein>
    <submittedName>
        <fullName evidence="2">Uncharacterized protein</fullName>
    </submittedName>
</protein>
<evidence type="ECO:0000313" key="2">
    <source>
        <dbReference type="EMBL" id="EUN21992.1"/>
    </source>
</evidence>